<keyword evidence="4" id="KW-0614">Plasmid</keyword>
<accession>A0AAT9P814</accession>
<dbReference type="InterPro" id="IPR000086">
    <property type="entry name" value="NUDIX_hydrolase_dom"/>
</dbReference>
<geneLocation type="plasmid" evidence="4">
    <name>p19Msa1047_11</name>
</geneLocation>
<sequence>MGYLIDYNCACLVDIKDDKILLVRVRKNEKFYLPGGKIEKGEDVKSALIRELNEELDINIHENDLVYLYDIVGNAYPDTNKQVKLNCFKTTAVLNHISANEEITEIKYISLYDFTKMAPAVIELINQKIKET</sequence>
<dbReference type="PANTHER" id="PTHR43046:SF14">
    <property type="entry name" value="MUTT_NUDIX FAMILY PROTEIN"/>
    <property type="match status" value="1"/>
</dbReference>
<feature type="domain" description="Nudix hydrolase" evidence="3">
    <location>
        <begin position="2"/>
        <end position="132"/>
    </location>
</feature>
<dbReference type="PROSITE" id="PS51462">
    <property type="entry name" value="NUDIX"/>
    <property type="match status" value="1"/>
</dbReference>
<dbReference type="PANTHER" id="PTHR43046">
    <property type="entry name" value="GDP-MANNOSE MANNOSYL HYDROLASE"/>
    <property type="match status" value="1"/>
</dbReference>
<dbReference type="AlphaFoldDB" id="A0AAT9P814"/>
<dbReference type="GO" id="GO:0016787">
    <property type="term" value="F:hydrolase activity"/>
    <property type="evidence" value="ECO:0007669"/>
    <property type="project" value="UniProtKB-KW"/>
</dbReference>
<evidence type="ECO:0000256" key="1">
    <source>
        <dbReference type="ARBA" id="ARBA00001946"/>
    </source>
</evidence>
<proteinExistence type="predicted"/>
<dbReference type="CDD" id="cd04690">
    <property type="entry name" value="NUDIX_Hydrolase"/>
    <property type="match status" value="1"/>
</dbReference>
<keyword evidence="2" id="KW-0378">Hydrolase</keyword>
<gene>
    <name evidence="4" type="ORF">KYI10_11815</name>
</gene>
<protein>
    <submittedName>
        <fullName evidence="4">NUDIX domain-containing protein</fullName>
    </submittedName>
</protein>
<dbReference type="InterPro" id="IPR020084">
    <property type="entry name" value="NUDIX_hydrolase_CS"/>
</dbReference>
<evidence type="ECO:0000256" key="2">
    <source>
        <dbReference type="ARBA" id="ARBA00022801"/>
    </source>
</evidence>
<name>A0AAT9P814_9STAP</name>
<comment type="cofactor">
    <cofactor evidence="1">
        <name>Mg(2+)</name>
        <dbReference type="ChEBI" id="CHEBI:18420"/>
    </cofactor>
</comment>
<dbReference type="EMBL" id="CP079956">
    <property type="protein sequence ID" value="QYA34078.1"/>
    <property type="molecule type" value="Genomic_DNA"/>
</dbReference>
<dbReference type="Pfam" id="PF00293">
    <property type="entry name" value="NUDIX"/>
    <property type="match status" value="1"/>
</dbReference>
<dbReference type="PROSITE" id="PS00893">
    <property type="entry name" value="NUDIX_BOX"/>
    <property type="match status" value="1"/>
</dbReference>
<evidence type="ECO:0000313" key="4">
    <source>
        <dbReference type="EMBL" id="QYA34078.1"/>
    </source>
</evidence>
<reference evidence="4" key="1">
    <citation type="submission" date="2024-06" db="EMBL/GenBank/DDBJ databases">
        <title>Prevalence and characterization of methicillin-resistant Macrococcus spp. in food producing animals and meat in Switzerland in 2019.</title>
        <authorList>
            <person name="Keller J.E."/>
            <person name="Schwendener S."/>
            <person name="Neuenschwander J."/>
            <person name="Overesch G."/>
            <person name="Perreten V."/>
        </authorList>
    </citation>
    <scope>NUCLEOTIDE SEQUENCE</scope>
    <source>
        <strain evidence="4">19Msa1099</strain>
        <plasmid evidence="4">p19Msa1047_11</plasmid>
    </source>
</reference>
<organism evidence="4">
    <name type="scientific">Macrococcus psychrotolerans</name>
    <dbReference type="NCBI Taxonomy" id="3039389"/>
    <lineage>
        <taxon>Bacteria</taxon>
        <taxon>Bacillati</taxon>
        <taxon>Bacillota</taxon>
        <taxon>Bacilli</taxon>
        <taxon>Bacillales</taxon>
        <taxon>Staphylococcaceae</taxon>
        <taxon>Macrococcus</taxon>
    </lineage>
</organism>
<evidence type="ECO:0000259" key="3">
    <source>
        <dbReference type="PROSITE" id="PS51462"/>
    </source>
</evidence>